<dbReference type="PANTHER" id="PTHR30383">
    <property type="entry name" value="THIOESTERASE 1/PROTEASE 1/LYSOPHOSPHOLIPASE L1"/>
    <property type="match status" value="1"/>
</dbReference>
<dbReference type="EMBL" id="JACIJF010000022">
    <property type="protein sequence ID" value="MBB5712671.1"/>
    <property type="molecule type" value="Genomic_DNA"/>
</dbReference>
<dbReference type="Proteomes" id="UP000527143">
    <property type="component" value="Unassembled WGS sequence"/>
</dbReference>
<name>A0A840YSK0_9SPHN</name>
<dbReference type="InterPro" id="IPR013830">
    <property type="entry name" value="SGNH_hydro"/>
</dbReference>
<evidence type="ECO:0000259" key="1">
    <source>
        <dbReference type="Pfam" id="PF13472"/>
    </source>
</evidence>
<dbReference type="Pfam" id="PF13472">
    <property type="entry name" value="Lipase_GDSL_2"/>
    <property type="match status" value="1"/>
</dbReference>
<accession>A0A840YSK0</accession>
<dbReference type="GO" id="GO:0004622">
    <property type="term" value="F:phosphatidylcholine lysophospholipase activity"/>
    <property type="evidence" value="ECO:0007669"/>
    <property type="project" value="TreeGrafter"/>
</dbReference>
<protein>
    <submittedName>
        <fullName evidence="2">Lysophospholipase L1-like esterase</fullName>
    </submittedName>
</protein>
<sequence>MCRGIGGETTPQMVLRMMADVVHLKPRFVHIMAGTNDIAGNTGKMTLAQSFDNFRMMTTIAQAHGIAVLLASVPPAANFPWRPGLDTVRPIAALNRWLHDYAAQSQATFVDYTPTLADAAGGMKPGLAYDGVHPTELGYDRIAAVLEPLLAARGV</sequence>
<dbReference type="PANTHER" id="PTHR30383:SF5">
    <property type="entry name" value="SGNH HYDROLASE-TYPE ESTERASE DOMAIN-CONTAINING PROTEIN"/>
    <property type="match status" value="1"/>
</dbReference>
<dbReference type="InterPro" id="IPR051532">
    <property type="entry name" value="Ester_Hydrolysis_Enzymes"/>
</dbReference>
<organism evidence="2 3">
    <name type="scientific">Sphingomonas xinjiangensis</name>
    <dbReference type="NCBI Taxonomy" id="643568"/>
    <lineage>
        <taxon>Bacteria</taxon>
        <taxon>Pseudomonadati</taxon>
        <taxon>Pseudomonadota</taxon>
        <taxon>Alphaproteobacteria</taxon>
        <taxon>Sphingomonadales</taxon>
        <taxon>Sphingomonadaceae</taxon>
        <taxon>Sphingomonas</taxon>
    </lineage>
</organism>
<comment type="caution">
    <text evidence="2">The sequence shown here is derived from an EMBL/GenBank/DDBJ whole genome shotgun (WGS) entry which is preliminary data.</text>
</comment>
<dbReference type="Gene3D" id="3.40.50.1110">
    <property type="entry name" value="SGNH hydrolase"/>
    <property type="match status" value="1"/>
</dbReference>
<proteinExistence type="predicted"/>
<feature type="domain" description="SGNH hydrolase-type esterase" evidence="1">
    <location>
        <begin position="3"/>
        <end position="141"/>
    </location>
</feature>
<reference evidence="2 3" key="1">
    <citation type="submission" date="2020-08" db="EMBL/GenBank/DDBJ databases">
        <title>Genomic Encyclopedia of Type Strains, Phase IV (KMG-IV): sequencing the most valuable type-strain genomes for metagenomic binning, comparative biology and taxonomic classification.</title>
        <authorList>
            <person name="Goeker M."/>
        </authorList>
    </citation>
    <scope>NUCLEOTIDE SEQUENCE [LARGE SCALE GENOMIC DNA]</scope>
    <source>
        <strain evidence="2 3">DSM 26736</strain>
    </source>
</reference>
<evidence type="ECO:0000313" key="2">
    <source>
        <dbReference type="EMBL" id="MBB5712671.1"/>
    </source>
</evidence>
<dbReference type="AlphaFoldDB" id="A0A840YSK0"/>
<keyword evidence="3" id="KW-1185">Reference proteome</keyword>
<dbReference type="SUPFAM" id="SSF52266">
    <property type="entry name" value="SGNH hydrolase"/>
    <property type="match status" value="1"/>
</dbReference>
<dbReference type="InterPro" id="IPR036514">
    <property type="entry name" value="SGNH_hydro_sf"/>
</dbReference>
<evidence type="ECO:0000313" key="3">
    <source>
        <dbReference type="Proteomes" id="UP000527143"/>
    </source>
</evidence>
<gene>
    <name evidence="2" type="ORF">FHT02_003931</name>
</gene>